<dbReference type="Pfam" id="PF02181">
    <property type="entry name" value="FH2"/>
    <property type="match status" value="1"/>
</dbReference>
<organism evidence="4 5">
    <name type="scientific">Pristionchus fissidentatus</name>
    <dbReference type="NCBI Taxonomy" id="1538716"/>
    <lineage>
        <taxon>Eukaryota</taxon>
        <taxon>Metazoa</taxon>
        <taxon>Ecdysozoa</taxon>
        <taxon>Nematoda</taxon>
        <taxon>Chromadorea</taxon>
        <taxon>Rhabditida</taxon>
        <taxon>Rhabditina</taxon>
        <taxon>Diplogasteromorpha</taxon>
        <taxon>Diplogasteroidea</taxon>
        <taxon>Neodiplogasteridae</taxon>
        <taxon>Pristionchus</taxon>
    </lineage>
</organism>
<dbReference type="SUPFAM" id="SSF48371">
    <property type="entry name" value="ARM repeat"/>
    <property type="match status" value="1"/>
</dbReference>
<protein>
    <submittedName>
        <fullName evidence="4">Uncharacterized protein</fullName>
    </submittedName>
</protein>
<dbReference type="InterPro" id="IPR016024">
    <property type="entry name" value="ARM-type_fold"/>
</dbReference>
<dbReference type="AlphaFoldDB" id="A0AAV5VDC9"/>
<dbReference type="Gene3D" id="1.25.10.10">
    <property type="entry name" value="Leucine-rich Repeat Variant"/>
    <property type="match status" value="1"/>
</dbReference>
<dbReference type="GO" id="GO:0030041">
    <property type="term" value="P:actin filament polymerization"/>
    <property type="evidence" value="ECO:0007669"/>
    <property type="project" value="TreeGrafter"/>
</dbReference>
<evidence type="ECO:0000256" key="1">
    <source>
        <dbReference type="SAM" id="MobiDB-lite"/>
    </source>
</evidence>
<feature type="region of interest" description="Disordered" evidence="1">
    <location>
        <begin position="823"/>
        <end position="863"/>
    </location>
</feature>
<dbReference type="InterPro" id="IPR010472">
    <property type="entry name" value="FH3_dom"/>
</dbReference>
<dbReference type="InterPro" id="IPR015425">
    <property type="entry name" value="FH2_Formin"/>
</dbReference>
<dbReference type="Proteomes" id="UP001432322">
    <property type="component" value="Unassembled WGS sequence"/>
</dbReference>
<gene>
    <name evidence="4" type="ORF">PFISCL1PPCAC_8580</name>
</gene>
<proteinExistence type="predicted"/>
<dbReference type="EMBL" id="BTSY01000003">
    <property type="protein sequence ID" value="GMT17283.1"/>
    <property type="molecule type" value="Genomic_DNA"/>
</dbReference>
<dbReference type="PROSITE" id="PS51232">
    <property type="entry name" value="GBD_FH3"/>
    <property type="match status" value="1"/>
</dbReference>
<feature type="non-terminal residue" evidence="4">
    <location>
        <position position="1"/>
    </location>
</feature>
<dbReference type="PANTHER" id="PTHR45691">
    <property type="entry name" value="PROTEIN DIAPHANOUS"/>
    <property type="match status" value="1"/>
</dbReference>
<dbReference type="SMART" id="SM00498">
    <property type="entry name" value="FH2"/>
    <property type="match status" value="1"/>
</dbReference>
<dbReference type="InterPro" id="IPR051412">
    <property type="entry name" value="Formin_Homology_Diaphanous_sf"/>
</dbReference>
<sequence>EELAEARQLRAEVVKLLAGIAMVNAQISEKMNIEMTGAQRLIEDLSSVGRKLGKPRFRPIIQAFARSRGDPETLYRLVAMVNMMLQSQDDDAISDEQAWQARVHIRNELMRDGLATHIEYILKLVATPIPDESPENQQRLARLEAACDAFVHLKDDDFKDLVSRFENLKGEYESLDGCYEILRSTSVQTAVESPLLSIFQHLMMVTEDNNTRLAYFRLIESCVSEIVLHRSGVDPDFNSRFHFETNVADMIETLENSEASKRLEAAVQAKHEAAALSMTYWDKLKEFEEETRKLRKHITDPKSAPLPPATACTLKPPSTDGAAPSTSGTMRVITGGPPPPPPPGGLPPVTAPPPPPPPPGGLPPITGGPPPPPPPPPPGGVGGGPPPPPPPPPPGGMRGPPGGEEGPPPPPGAFMRPQSPPLPDFLKKKTKRDVKIPMRKNYWTTIKPQQLEKDSLWARLNEEKLASEKRLEELRTKFSSAKPAIGGAAEAAAKASEAGKKKQKRPVVLQDEKVIQALAILQGSAKLSHSAWKRGLLEMDDKLLTAGLLQQLRAALPAMDVLKKLADAAKTSMEEMPEGEQFAASVATVGALPLRLDLMIFKARFSEILGEIKPELSSVTEACDDVIKSKGLRTFVELLLLCGNYMHSSTKNFEVAYAFEMSALAKVADTKDNENHHTLLHFIILQMREQFPELARFVQTDLHHVPSAARVNPDETAKAVNALKSSVTKLENALKTYVRQGEADRFVDVMTPFLERAQQECMVVETLHKKMLESWTRLHKYLTFDAKKYGMEQFFCDMKTFKEQYENACRELDEEKARLAKEKEMREKKKEKREPLKPTQAGANRGANGRATPGNANNLLTTAVDSPGVLDELDKMMSGGLFSRPPGRAARAGG</sequence>
<name>A0AAV5VDC9_9BILA</name>
<feature type="compositionally biased region" description="Basic and acidic residues" evidence="1">
    <location>
        <begin position="823"/>
        <end position="836"/>
    </location>
</feature>
<feature type="compositionally biased region" description="Pro residues" evidence="1">
    <location>
        <begin position="336"/>
        <end position="395"/>
    </location>
</feature>
<evidence type="ECO:0000313" key="4">
    <source>
        <dbReference type="EMBL" id="GMT17283.1"/>
    </source>
</evidence>
<dbReference type="SMART" id="SM01139">
    <property type="entry name" value="Drf_FH3"/>
    <property type="match status" value="1"/>
</dbReference>
<dbReference type="InterPro" id="IPR011989">
    <property type="entry name" value="ARM-like"/>
</dbReference>
<dbReference type="PANTHER" id="PTHR45691:SF6">
    <property type="entry name" value="PROTEIN DIAPHANOUS"/>
    <property type="match status" value="1"/>
</dbReference>
<feature type="domain" description="FH2" evidence="3">
    <location>
        <begin position="428"/>
        <end position="831"/>
    </location>
</feature>
<dbReference type="Pfam" id="PF06367">
    <property type="entry name" value="Drf_FH3"/>
    <property type="match status" value="1"/>
</dbReference>
<reference evidence="4" key="1">
    <citation type="submission" date="2023-10" db="EMBL/GenBank/DDBJ databases">
        <title>Genome assembly of Pristionchus species.</title>
        <authorList>
            <person name="Yoshida K."/>
            <person name="Sommer R.J."/>
        </authorList>
    </citation>
    <scope>NUCLEOTIDE SEQUENCE</scope>
    <source>
        <strain evidence="4">RS5133</strain>
    </source>
</reference>
<dbReference type="Gene3D" id="1.20.58.630">
    <property type="match status" value="1"/>
</dbReference>
<dbReference type="Gene3D" id="1.10.238.150">
    <property type="entry name" value="Formin, FH3 diaphanous domain"/>
    <property type="match status" value="1"/>
</dbReference>
<feature type="domain" description="GBD/FH3" evidence="2">
    <location>
        <begin position="1"/>
        <end position="234"/>
    </location>
</feature>
<feature type="compositionally biased region" description="Pro residues" evidence="1">
    <location>
        <begin position="406"/>
        <end position="423"/>
    </location>
</feature>
<evidence type="ECO:0000259" key="2">
    <source>
        <dbReference type="PROSITE" id="PS51232"/>
    </source>
</evidence>
<feature type="compositionally biased region" description="Low complexity" evidence="1">
    <location>
        <begin position="841"/>
        <end position="858"/>
    </location>
</feature>
<evidence type="ECO:0000313" key="5">
    <source>
        <dbReference type="Proteomes" id="UP001432322"/>
    </source>
</evidence>
<dbReference type="PROSITE" id="PS51444">
    <property type="entry name" value="FH2"/>
    <property type="match status" value="1"/>
</dbReference>
<dbReference type="Gene3D" id="1.20.58.2220">
    <property type="entry name" value="Formin, FH2 domain"/>
    <property type="match status" value="1"/>
</dbReference>
<comment type="caution">
    <text evidence="4">The sequence shown here is derived from an EMBL/GenBank/DDBJ whole genome shotgun (WGS) entry which is preliminary data.</text>
</comment>
<feature type="compositionally biased region" description="Gly residues" evidence="1">
    <location>
        <begin position="396"/>
        <end position="405"/>
    </location>
</feature>
<feature type="region of interest" description="Disordered" evidence="1">
    <location>
        <begin position="296"/>
        <end position="433"/>
    </location>
</feature>
<dbReference type="GO" id="GO:0003779">
    <property type="term" value="F:actin binding"/>
    <property type="evidence" value="ECO:0007669"/>
    <property type="project" value="InterPro"/>
</dbReference>
<feature type="non-terminal residue" evidence="4">
    <location>
        <position position="894"/>
    </location>
</feature>
<accession>A0AAV5VDC9</accession>
<dbReference type="InterPro" id="IPR042201">
    <property type="entry name" value="FH2_Formin_sf"/>
</dbReference>
<dbReference type="GO" id="GO:0005884">
    <property type="term" value="C:actin filament"/>
    <property type="evidence" value="ECO:0007669"/>
    <property type="project" value="TreeGrafter"/>
</dbReference>
<dbReference type="Gene3D" id="6.10.30.30">
    <property type="match status" value="1"/>
</dbReference>
<evidence type="ECO:0000259" key="3">
    <source>
        <dbReference type="PROSITE" id="PS51444"/>
    </source>
</evidence>
<keyword evidence="5" id="KW-1185">Reference proteome</keyword>
<dbReference type="SUPFAM" id="SSF101447">
    <property type="entry name" value="Formin homology 2 domain (FH2 domain)"/>
    <property type="match status" value="1"/>
</dbReference>
<dbReference type="InterPro" id="IPR014768">
    <property type="entry name" value="GBD/FH3_dom"/>
</dbReference>